<keyword evidence="4" id="KW-1185">Reference proteome</keyword>
<keyword evidence="2" id="KW-0472">Membrane</keyword>
<evidence type="ECO:0000256" key="2">
    <source>
        <dbReference type="SAM" id="Phobius"/>
    </source>
</evidence>
<dbReference type="Proteomes" id="UP001367922">
    <property type="component" value="Unassembled WGS sequence"/>
</dbReference>
<proteinExistence type="predicted"/>
<keyword evidence="2" id="KW-1133">Transmembrane helix</keyword>
<dbReference type="EMBL" id="JBAWSV010000001">
    <property type="protein sequence ID" value="MEI4828658.1"/>
    <property type="molecule type" value="Genomic_DNA"/>
</dbReference>
<feature type="region of interest" description="Disordered" evidence="1">
    <location>
        <begin position="67"/>
        <end position="91"/>
    </location>
</feature>
<keyword evidence="2" id="KW-0812">Transmembrane</keyword>
<name>A0ABU8FUH7_9BACI</name>
<reference evidence="3 4" key="1">
    <citation type="submission" date="2024-01" db="EMBL/GenBank/DDBJ databases">
        <title>Seven novel Bacillus-like species.</title>
        <authorList>
            <person name="Liu G."/>
        </authorList>
    </citation>
    <scope>NUCLEOTIDE SEQUENCE [LARGE SCALE GENOMIC DNA]</scope>
    <source>
        <strain evidence="3 4">FJAT-53711</strain>
    </source>
</reference>
<protein>
    <submittedName>
        <fullName evidence="3">Uncharacterized protein</fullName>
    </submittedName>
</protein>
<feature type="transmembrane region" description="Helical" evidence="2">
    <location>
        <begin position="37"/>
        <end position="56"/>
    </location>
</feature>
<comment type="caution">
    <text evidence="3">The sequence shown here is derived from an EMBL/GenBank/DDBJ whole genome shotgun (WGS) entry which is preliminary data.</text>
</comment>
<evidence type="ECO:0000313" key="3">
    <source>
        <dbReference type="EMBL" id="MEI4828658.1"/>
    </source>
</evidence>
<evidence type="ECO:0000313" key="4">
    <source>
        <dbReference type="Proteomes" id="UP001367922"/>
    </source>
</evidence>
<organism evidence="3 4">
    <name type="scientific">Bacillus yunxiaonensis</name>
    <dbReference type="NCBI Taxonomy" id="3127665"/>
    <lineage>
        <taxon>Bacteria</taxon>
        <taxon>Bacillati</taxon>
        <taxon>Bacillota</taxon>
        <taxon>Bacilli</taxon>
        <taxon>Bacillales</taxon>
        <taxon>Bacillaceae</taxon>
        <taxon>Bacillus</taxon>
    </lineage>
</organism>
<dbReference type="RefSeq" id="WP_336481027.1">
    <property type="nucleotide sequence ID" value="NZ_JBAWSV010000001.1"/>
</dbReference>
<accession>A0ABU8FUH7</accession>
<sequence>MSLVLAFLIACLLVWILKGNAKEDAKEARNELGRKILLWALFWVVAILILISVVAVHDSNVQQVQEDNSSYYTHNNTRDDTSDDNANDPYDNKYDCEKDMSGVWVDNHCIREPMPKVQDKGGFIALEAGEYVVGEDFPAGDYQLITAGREGNFFASNPSGETTADMFLESHVFNDWSCSNGDKIKTQVAVRLVRY</sequence>
<evidence type="ECO:0000256" key="1">
    <source>
        <dbReference type="SAM" id="MobiDB-lite"/>
    </source>
</evidence>
<gene>
    <name evidence="3" type="ORF">WAX78_04230</name>
</gene>